<evidence type="ECO:0000256" key="4">
    <source>
        <dbReference type="SAM" id="SignalP"/>
    </source>
</evidence>
<dbReference type="EMBL" id="JARKIE010000489">
    <property type="protein sequence ID" value="KAJ7633695.1"/>
    <property type="molecule type" value="Genomic_DNA"/>
</dbReference>
<reference evidence="6" key="1">
    <citation type="submission" date="2023-03" db="EMBL/GenBank/DDBJ databases">
        <title>Massive genome expansion in bonnet fungi (Mycena s.s.) driven by repeated elements and novel gene families across ecological guilds.</title>
        <authorList>
            <consortium name="Lawrence Berkeley National Laboratory"/>
            <person name="Harder C.B."/>
            <person name="Miyauchi S."/>
            <person name="Viragh M."/>
            <person name="Kuo A."/>
            <person name="Thoen E."/>
            <person name="Andreopoulos B."/>
            <person name="Lu D."/>
            <person name="Skrede I."/>
            <person name="Drula E."/>
            <person name="Henrissat B."/>
            <person name="Morin E."/>
            <person name="Kohler A."/>
            <person name="Barry K."/>
            <person name="LaButti K."/>
            <person name="Morin E."/>
            <person name="Salamov A."/>
            <person name="Lipzen A."/>
            <person name="Mereny Z."/>
            <person name="Hegedus B."/>
            <person name="Baldrian P."/>
            <person name="Stursova M."/>
            <person name="Weitz H."/>
            <person name="Taylor A."/>
            <person name="Grigoriev I.V."/>
            <person name="Nagy L.G."/>
            <person name="Martin F."/>
            <person name="Kauserud H."/>
        </authorList>
    </citation>
    <scope>NUCLEOTIDE SEQUENCE</scope>
    <source>
        <strain evidence="6">CBHHK067</strain>
    </source>
</reference>
<evidence type="ECO:0000313" key="6">
    <source>
        <dbReference type="EMBL" id="KAJ7633695.1"/>
    </source>
</evidence>
<keyword evidence="3" id="KW-0862">Zinc</keyword>
<accession>A0AAD7BXY7</accession>
<keyword evidence="2" id="KW-0863">Zinc-finger</keyword>
<evidence type="ECO:0000313" key="7">
    <source>
        <dbReference type="Proteomes" id="UP001221757"/>
    </source>
</evidence>
<dbReference type="InterPro" id="IPR002893">
    <property type="entry name" value="Znf_MYND"/>
</dbReference>
<sequence length="331" mass="36520">MHAHTALLSFSSIASGNVFLDLLKSAMLEDASFIQSTPNTSHIPSGMYSLRSRTGATTQKPKILCLLKSCYCEPSSSFTLRSFMGLDSPELIVRKAHRKVQNPWDPFEAQHTAELVDAMSQAATVVWETEAKEGWGHPADGSQTFRRCQQCFDTMERQVLYFSRACQVADWKLRHKAACGTPLGFDAVFQLIVHPISLPNSETRIGLPVNGYKRSLALVAQNVDFGAGSHLQVVLRASRKIAMTMTTGDRACIAGMAHLLCAVFMSSDPADADAITPSMIVEQFTREHVFDGLREAVLEMQELQDWDPLKRPPLLANAPPNIWAGILQVSE</sequence>
<dbReference type="GO" id="GO:0008270">
    <property type="term" value="F:zinc ion binding"/>
    <property type="evidence" value="ECO:0007669"/>
    <property type="project" value="UniProtKB-KW"/>
</dbReference>
<name>A0AAD7BXY7_MYCRO</name>
<feature type="chain" id="PRO_5042255000" description="MYND-type domain-containing protein" evidence="4">
    <location>
        <begin position="17"/>
        <end position="331"/>
    </location>
</feature>
<evidence type="ECO:0000256" key="2">
    <source>
        <dbReference type="ARBA" id="ARBA00022771"/>
    </source>
</evidence>
<gene>
    <name evidence="6" type="ORF">B0H17DRAFT_1217514</name>
</gene>
<dbReference type="Gene3D" id="6.10.140.2220">
    <property type="match status" value="1"/>
</dbReference>
<dbReference type="AlphaFoldDB" id="A0AAD7BXY7"/>
<feature type="domain" description="MYND-type" evidence="5">
    <location>
        <begin position="143"/>
        <end position="179"/>
    </location>
</feature>
<organism evidence="6 7">
    <name type="scientific">Mycena rosella</name>
    <name type="common">Pink bonnet</name>
    <name type="synonym">Agaricus rosellus</name>
    <dbReference type="NCBI Taxonomy" id="1033263"/>
    <lineage>
        <taxon>Eukaryota</taxon>
        <taxon>Fungi</taxon>
        <taxon>Dikarya</taxon>
        <taxon>Basidiomycota</taxon>
        <taxon>Agaricomycotina</taxon>
        <taxon>Agaricomycetes</taxon>
        <taxon>Agaricomycetidae</taxon>
        <taxon>Agaricales</taxon>
        <taxon>Marasmiineae</taxon>
        <taxon>Mycenaceae</taxon>
        <taxon>Mycena</taxon>
    </lineage>
</organism>
<proteinExistence type="predicted"/>
<keyword evidence="1" id="KW-0479">Metal-binding</keyword>
<protein>
    <recommendedName>
        <fullName evidence="5">MYND-type domain-containing protein</fullName>
    </recommendedName>
</protein>
<comment type="caution">
    <text evidence="6">The sequence shown here is derived from an EMBL/GenBank/DDBJ whole genome shotgun (WGS) entry which is preliminary data.</text>
</comment>
<dbReference type="Pfam" id="PF01753">
    <property type="entry name" value="zf-MYND"/>
    <property type="match status" value="1"/>
</dbReference>
<evidence type="ECO:0000259" key="5">
    <source>
        <dbReference type="Pfam" id="PF01753"/>
    </source>
</evidence>
<evidence type="ECO:0000256" key="3">
    <source>
        <dbReference type="ARBA" id="ARBA00022833"/>
    </source>
</evidence>
<dbReference type="SUPFAM" id="SSF144232">
    <property type="entry name" value="HIT/MYND zinc finger-like"/>
    <property type="match status" value="1"/>
</dbReference>
<keyword evidence="7" id="KW-1185">Reference proteome</keyword>
<keyword evidence="4" id="KW-0732">Signal</keyword>
<evidence type="ECO:0000256" key="1">
    <source>
        <dbReference type="ARBA" id="ARBA00022723"/>
    </source>
</evidence>
<feature type="signal peptide" evidence="4">
    <location>
        <begin position="1"/>
        <end position="16"/>
    </location>
</feature>
<dbReference type="Proteomes" id="UP001221757">
    <property type="component" value="Unassembled WGS sequence"/>
</dbReference>